<keyword evidence="1" id="KW-1133">Transmembrane helix</keyword>
<sequence>MLSNDVAALLGFGCEAALWGSYTVLFMASSVLWLRRFKAPRRKLNVSIFLANCLLYASCTTHFALEFNHFYLILNATGVDHFADETMPLLGADILISFCDLLGDLILLYRCWVIWDKNHWVVAFPLVTATAGFGCIMGVAHLVLTIDPTSPVPPAALVPLGLAGYALPLATNCMATALIAGRLYASAHSAEKRVGALMSGTMRAAQRAVEIIVESGALYLAVQLVFVVLFAMGHPAQAILAVVAVQIYGIAPTLIVIRVALGMSSDHTTPFINHSATQIAIESEGTGAQGRATFLPAILPMRMTDTDTTDDTGRTMGTQRSSDFMELKRFDSDLGGLAIAV</sequence>
<accession>A0A2G8RPB3</accession>
<name>A0A2G8RPB3_9APHY</name>
<feature type="transmembrane region" description="Helical" evidence="1">
    <location>
        <begin position="121"/>
        <end position="144"/>
    </location>
</feature>
<feature type="transmembrane region" description="Helical" evidence="1">
    <location>
        <begin position="6"/>
        <end position="34"/>
    </location>
</feature>
<evidence type="ECO:0000313" key="3">
    <source>
        <dbReference type="Proteomes" id="UP000230002"/>
    </source>
</evidence>
<dbReference type="Proteomes" id="UP000230002">
    <property type="component" value="Unassembled WGS sequence"/>
</dbReference>
<dbReference type="OrthoDB" id="3357408at2759"/>
<feature type="transmembrane region" description="Helical" evidence="1">
    <location>
        <begin position="89"/>
        <end position="109"/>
    </location>
</feature>
<dbReference type="EMBL" id="AYKW01000068">
    <property type="protein sequence ID" value="PIL23333.1"/>
    <property type="molecule type" value="Genomic_DNA"/>
</dbReference>
<gene>
    <name evidence="2" type="ORF">GSI_14644</name>
</gene>
<feature type="transmembrane region" description="Helical" evidence="1">
    <location>
        <begin position="164"/>
        <end position="187"/>
    </location>
</feature>
<feature type="transmembrane region" description="Helical" evidence="1">
    <location>
        <begin position="208"/>
        <end position="232"/>
    </location>
</feature>
<feature type="transmembrane region" description="Helical" evidence="1">
    <location>
        <begin position="46"/>
        <end position="65"/>
    </location>
</feature>
<evidence type="ECO:0000256" key="1">
    <source>
        <dbReference type="SAM" id="Phobius"/>
    </source>
</evidence>
<feature type="transmembrane region" description="Helical" evidence="1">
    <location>
        <begin position="238"/>
        <end position="261"/>
    </location>
</feature>
<keyword evidence="3" id="KW-1185">Reference proteome</keyword>
<reference evidence="2 3" key="1">
    <citation type="journal article" date="2015" name="Sci. Rep.">
        <title>Chromosome-level genome map provides insights into diverse defense mechanisms in the medicinal fungus Ganoderma sinense.</title>
        <authorList>
            <person name="Zhu Y."/>
            <person name="Xu J."/>
            <person name="Sun C."/>
            <person name="Zhou S."/>
            <person name="Xu H."/>
            <person name="Nelson D.R."/>
            <person name="Qian J."/>
            <person name="Song J."/>
            <person name="Luo H."/>
            <person name="Xiang L."/>
            <person name="Li Y."/>
            <person name="Xu Z."/>
            <person name="Ji A."/>
            <person name="Wang L."/>
            <person name="Lu S."/>
            <person name="Hayward A."/>
            <person name="Sun W."/>
            <person name="Li X."/>
            <person name="Schwartz D.C."/>
            <person name="Wang Y."/>
            <person name="Chen S."/>
        </authorList>
    </citation>
    <scope>NUCLEOTIDE SEQUENCE [LARGE SCALE GENOMIC DNA]</scope>
    <source>
        <strain evidence="2 3">ZZ0214-1</strain>
    </source>
</reference>
<dbReference type="AlphaFoldDB" id="A0A2G8RPB3"/>
<keyword evidence="1" id="KW-0472">Membrane</keyword>
<keyword evidence="1" id="KW-0812">Transmembrane</keyword>
<evidence type="ECO:0000313" key="2">
    <source>
        <dbReference type="EMBL" id="PIL23333.1"/>
    </source>
</evidence>
<organism evidence="2 3">
    <name type="scientific">Ganoderma sinense ZZ0214-1</name>
    <dbReference type="NCBI Taxonomy" id="1077348"/>
    <lineage>
        <taxon>Eukaryota</taxon>
        <taxon>Fungi</taxon>
        <taxon>Dikarya</taxon>
        <taxon>Basidiomycota</taxon>
        <taxon>Agaricomycotina</taxon>
        <taxon>Agaricomycetes</taxon>
        <taxon>Polyporales</taxon>
        <taxon>Polyporaceae</taxon>
        <taxon>Ganoderma</taxon>
    </lineage>
</organism>
<comment type="caution">
    <text evidence="2">The sequence shown here is derived from an EMBL/GenBank/DDBJ whole genome shotgun (WGS) entry which is preliminary data.</text>
</comment>
<protein>
    <submittedName>
        <fullName evidence="2">Uncharacterized protein</fullName>
    </submittedName>
</protein>
<proteinExistence type="predicted"/>